<evidence type="ECO:0000259" key="1">
    <source>
        <dbReference type="Pfam" id="PF01683"/>
    </source>
</evidence>
<evidence type="ECO:0000313" key="4">
    <source>
        <dbReference type="WBParaSite" id="TCNE_0000891201-mRNA-1"/>
    </source>
</evidence>
<dbReference type="SMART" id="SM00289">
    <property type="entry name" value="WR1"/>
    <property type="match status" value="4"/>
</dbReference>
<dbReference type="Proteomes" id="UP000050794">
    <property type="component" value="Unassembled WGS sequence"/>
</dbReference>
<reference evidence="2 3" key="2">
    <citation type="submission" date="2018-11" db="EMBL/GenBank/DDBJ databases">
        <authorList>
            <consortium name="Pathogen Informatics"/>
        </authorList>
    </citation>
    <scope>NUCLEOTIDE SEQUENCE [LARGE SCALE GENOMIC DNA]</scope>
</reference>
<dbReference type="AlphaFoldDB" id="A0A183UK92"/>
<reference evidence="4" key="1">
    <citation type="submission" date="2016-06" db="UniProtKB">
        <authorList>
            <consortium name="WormBaseParasite"/>
        </authorList>
    </citation>
    <scope>IDENTIFICATION</scope>
</reference>
<organism evidence="3 4">
    <name type="scientific">Toxocara canis</name>
    <name type="common">Canine roundworm</name>
    <dbReference type="NCBI Taxonomy" id="6265"/>
    <lineage>
        <taxon>Eukaryota</taxon>
        <taxon>Metazoa</taxon>
        <taxon>Ecdysozoa</taxon>
        <taxon>Nematoda</taxon>
        <taxon>Chromadorea</taxon>
        <taxon>Rhabditida</taxon>
        <taxon>Spirurina</taxon>
        <taxon>Ascaridomorpha</taxon>
        <taxon>Ascaridoidea</taxon>
        <taxon>Toxocaridae</taxon>
        <taxon>Toxocara</taxon>
    </lineage>
</organism>
<evidence type="ECO:0000313" key="3">
    <source>
        <dbReference type="Proteomes" id="UP000050794"/>
    </source>
</evidence>
<accession>A0A183UK92</accession>
<protein>
    <submittedName>
        <fullName evidence="4">EB domain-containing protein</fullName>
    </submittedName>
</protein>
<dbReference type="EMBL" id="UYWY01020029">
    <property type="protein sequence ID" value="VDM40233.1"/>
    <property type="molecule type" value="Genomic_DNA"/>
</dbReference>
<dbReference type="InterPro" id="IPR006149">
    <property type="entry name" value="EB_dom"/>
</dbReference>
<evidence type="ECO:0000313" key="2">
    <source>
        <dbReference type="EMBL" id="VDM40233.1"/>
    </source>
</evidence>
<sequence length="458" mass="49905">MDGKGKEDKDGWWIRPHARFPMMPAFENVSRTKELRVCVSPARPLMDLKNNKPVICRMANGPAVTCPERAYCEMATGFCCKIDFAGQRSRPAIGATCDPNVGCDGNSACVCDRSMSCSCQCPSELGYTADRDGIHCKRVRRRLKEKCKSNFECQAAYSECTSGGCRCRTGFQRDGKGGCKPTAYRCANKQEPLKEGEAIRMCMMQISGSRKKRASISKLDPVTAASKERPTHNCPPGYYCVPVFDIPGRNLVYQGFCCPSPVEQWPVCPVGIAHKSSIAPFFGCDSCPADHFCHRDTVVTNKEICCPKPCVSVDDIYMNGECYPNAHLGESCSFPEQCVAMGNPPNEAPVCVQGMCTCPHGYRAVDGKCKELVCSVGVGGTPSVDANNVLIPCSRSDDCAQGYICDLTINLCCKGNNRCPKGTTEVGQPCFDGSCEQDGDVCHQTKTADQKICCRRDP</sequence>
<dbReference type="InterPro" id="IPR006150">
    <property type="entry name" value="Cys_repeat_1"/>
</dbReference>
<gene>
    <name evidence="2" type="ORF">TCNE_LOCUS8912</name>
</gene>
<name>A0A183UK92_TOXCA</name>
<proteinExistence type="predicted"/>
<dbReference type="Pfam" id="PF01683">
    <property type="entry name" value="EB"/>
    <property type="match status" value="1"/>
</dbReference>
<keyword evidence="3" id="KW-1185">Reference proteome</keyword>
<dbReference type="WBParaSite" id="TCNE_0000891201-mRNA-1">
    <property type="protein sequence ID" value="TCNE_0000891201-mRNA-1"/>
    <property type="gene ID" value="TCNE_0000891201"/>
</dbReference>
<feature type="domain" description="EB" evidence="1">
    <location>
        <begin position="314"/>
        <end position="369"/>
    </location>
</feature>